<dbReference type="OrthoDB" id="8560984at2"/>
<sequence length="214" mass="24503">MTHDSLNIIRHEHRALSAMLRSIMLLLHGHRRYGTLPDFDALQAMLFYVDEFPEKLHHPKESRLLFPKLRGRSVQTDAVLDQLDRDHAHGERAIRELEHALLGFRTMSGTVQCEMRRDKFEQLMRHYADFYLAHMRVEETEILPLAESVLDAGEWAELDAAFLTNRDPLAGHEADEAYKPLFRMIVGALQDHGNVGSVLEAFAGAALPVYPPNR</sequence>
<dbReference type="PANTHER" id="PTHR39966:SF1">
    <property type="entry name" value="HEMERYTHRIN-LIKE DOMAIN-CONTAINING PROTEIN"/>
    <property type="match status" value="1"/>
</dbReference>
<organism evidence="2 3">
    <name type="scientific">Variovorax beijingensis</name>
    <dbReference type="NCBI Taxonomy" id="2496117"/>
    <lineage>
        <taxon>Bacteria</taxon>
        <taxon>Pseudomonadati</taxon>
        <taxon>Pseudomonadota</taxon>
        <taxon>Betaproteobacteria</taxon>
        <taxon>Burkholderiales</taxon>
        <taxon>Comamonadaceae</taxon>
        <taxon>Variovorax</taxon>
    </lineage>
</organism>
<gene>
    <name evidence="2" type="ORF">FB547_105207</name>
</gene>
<dbReference type="GO" id="GO:0005886">
    <property type="term" value="C:plasma membrane"/>
    <property type="evidence" value="ECO:0007669"/>
    <property type="project" value="TreeGrafter"/>
</dbReference>
<dbReference type="Proteomes" id="UP000319722">
    <property type="component" value="Unassembled WGS sequence"/>
</dbReference>
<dbReference type="EMBL" id="VIVL01000005">
    <property type="protein sequence ID" value="TWD85695.1"/>
    <property type="molecule type" value="Genomic_DNA"/>
</dbReference>
<dbReference type="AlphaFoldDB" id="A0A561C3C7"/>
<dbReference type="CDD" id="cd12108">
    <property type="entry name" value="Hr-like"/>
    <property type="match status" value="1"/>
</dbReference>
<dbReference type="InterPro" id="IPR012312">
    <property type="entry name" value="Hemerythrin-like"/>
</dbReference>
<dbReference type="RefSeq" id="WP_145744241.1">
    <property type="nucleotide sequence ID" value="NZ_VIVL01000005.1"/>
</dbReference>
<dbReference type="Gene3D" id="1.20.120.520">
    <property type="entry name" value="nmb1532 protein domain like"/>
    <property type="match status" value="1"/>
</dbReference>
<feature type="domain" description="Hemerythrin-like" evidence="1">
    <location>
        <begin position="6"/>
        <end position="146"/>
    </location>
</feature>
<name>A0A561C3C7_9BURK</name>
<dbReference type="Pfam" id="PF01814">
    <property type="entry name" value="Hemerythrin"/>
    <property type="match status" value="1"/>
</dbReference>
<evidence type="ECO:0000313" key="3">
    <source>
        <dbReference type="Proteomes" id="UP000319722"/>
    </source>
</evidence>
<evidence type="ECO:0000259" key="1">
    <source>
        <dbReference type="Pfam" id="PF01814"/>
    </source>
</evidence>
<accession>A0A561C3C7</accession>
<protein>
    <submittedName>
        <fullName evidence="2">Hemerythrin-like domain-containing protein</fullName>
    </submittedName>
</protein>
<evidence type="ECO:0000313" key="2">
    <source>
        <dbReference type="EMBL" id="TWD85695.1"/>
    </source>
</evidence>
<dbReference type="PANTHER" id="PTHR39966">
    <property type="entry name" value="BLL2471 PROTEIN-RELATED"/>
    <property type="match status" value="1"/>
</dbReference>
<proteinExistence type="predicted"/>
<comment type="caution">
    <text evidence="2">The sequence shown here is derived from an EMBL/GenBank/DDBJ whole genome shotgun (WGS) entry which is preliminary data.</text>
</comment>
<reference evidence="2 3" key="1">
    <citation type="submission" date="2019-06" db="EMBL/GenBank/DDBJ databases">
        <title>Sorghum-associated microbial communities from plants grown in Nebraska, USA.</title>
        <authorList>
            <person name="Schachtman D."/>
        </authorList>
    </citation>
    <scope>NUCLEOTIDE SEQUENCE [LARGE SCALE GENOMIC DNA]</scope>
    <source>
        <strain evidence="2 3">T529</strain>
    </source>
</reference>